<keyword evidence="2" id="KW-1185">Reference proteome</keyword>
<dbReference type="Proteomes" id="UP000298603">
    <property type="component" value="Chromosome"/>
</dbReference>
<dbReference type="AlphaFoldDB" id="A0A4D6YBU8"/>
<accession>A0A4D6YBU8</accession>
<dbReference type="EMBL" id="CP032996">
    <property type="protein sequence ID" value="QCI27376.1"/>
    <property type="molecule type" value="Genomic_DNA"/>
</dbReference>
<proteinExistence type="predicted"/>
<dbReference type="RefSeq" id="WP_158349688.1">
    <property type="nucleotide sequence ID" value="NZ_CP032996.1"/>
</dbReference>
<name>A0A4D6YBU8_9GAMM</name>
<gene>
    <name evidence="1" type="ORF">D9V81_02045</name>
</gene>
<dbReference type="OrthoDB" id="6553087at2"/>
<protein>
    <submittedName>
        <fullName evidence="1">Uncharacterized protein</fullName>
    </submittedName>
</protein>
<evidence type="ECO:0000313" key="1">
    <source>
        <dbReference type="EMBL" id="QCI27376.1"/>
    </source>
</evidence>
<sequence length="423" mass="49016">MSSIFPINNPISLIKNINNYKNNSEIKKINLKKNIKNIINNTTPDFFSKNSIELINPNILKDLVINIIEKLNTDNVSQVLSDQNLNNMTIKNIENKILSFIPILNFSEEIKNKNYKSVFLDFIKDYVDPKSNINNFFIKMIPKSFDLIESNLDGSQFINTINRSINVIKNILLINNNSINSENQTNNRTVEQLNSKVKKFSFFDMITNGDNWINFFSNSKIDSIFYSVTNNHIKFTSSHNAIKLNSSIISDMKDINWVSLNLMNELSSTNILSERIFNEAQKIKNIRDENINFISNNIIIDNKIISSKSNHKILNSFKVHIPDIDLRNLVLSCLKQDLISKPCLDIFYNKVEISKFNPERSAIFYSIENLKHRKIKLTATYLGHFIKDETKENNITYKNFGARTSVILSKNKLPEITYFNFIN</sequence>
<evidence type="ECO:0000313" key="2">
    <source>
        <dbReference type="Proteomes" id="UP000298603"/>
    </source>
</evidence>
<organism evidence="1 2">
    <name type="scientific">Buchnera aphidicola</name>
    <name type="common">Therioaphis trifolii</name>
    <dbReference type="NCBI Taxonomy" id="1241884"/>
    <lineage>
        <taxon>Bacteria</taxon>
        <taxon>Pseudomonadati</taxon>
        <taxon>Pseudomonadota</taxon>
        <taxon>Gammaproteobacteria</taxon>
        <taxon>Enterobacterales</taxon>
        <taxon>Erwiniaceae</taxon>
        <taxon>Buchnera</taxon>
    </lineage>
</organism>
<reference evidence="1 2" key="1">
    <citation type="submission" date="2018-10" db="EMBL/GenBank/DDBJ databases">
        <title>Comparative functional genomics of the obligate endosymbiont Buchnera aphidicola.</title>
        <authorList>
            <person name="Chong R.A."/>
        </authorList>
    </citation>
    <scope>NUCLEOTIDE SEQUENCE [LARGE SCALE GENOMIC DNA]</scope>
    <source>
        <strain evidence="1 2">Tma</strain>
    </source>
</reference>